<dbReference type="EMBL" id="MDDR01000052">
    <property type="protein sequence ID" value="OIN45899.1"/>
    <property type="molecule type" value="Genomic_DNA"/>
</dbReference>
<dbReference type="Proteomes" id="UP000181661">
    <property type="component" value="Unassembled WGS sequence"/>
</dbReference>
<feature type="signal peptide" evidence="1">
    <location>
        <begin position="1"/>
        <end position="25"/>
    </location>
</feature>
<dbReference type="OrthoDB" id="6756628at2"/>
<dbReference type="SUPFAM" id="SSF56935">
    <property type="entry name" value="Porins"/>
    <property type="match status" value="1"/>
</dbReference>
<evidence type="ECO:0000256" key="1">
    <source>
        <dbReference type="SAM" id="SignalP"/>
    </source>
</evidence>
<reference evidence="3 5" key="2">
    <citation type="submission" date="2016-10" db="EMBL/GenBank/DDBJ databases">
        <authorList>
            <person name="Varghese N."/>
            <person name="Submissions S."/>
        </authorList>
    </citation>
    <scope>NUCLEOTIDE SEQUENCE [LARGE SCALE GENOMIC DNA]</scope>
    <source>
        <strain evidence="3 5">BS2773</strain>
    </source>
</reference>
<proteinExistence type="predicted"/>
<sequence>MFPMMRFTRALLAVSIPLSAQVAMAGYTFEDGNLKGEVNLTAGGATISTRNVNFGSGRVDQRNGKNGGSKINWQEFYVKPGIKLDYALTPDFSVLAGASVVGASTFGDGDAGGFTRSSDGKVASEEMFVGVRVGEWKLTAGRQNYMVGTGFIVMDGNLDQFKDGAYWLGPRTAFRDSAILAWDHGALKSQAFTLRTDDDLGDFRMTGVNFDYDLDGQATLGAMAFRVNALGPRGSTLPRRRDGMQVYNLRALNAKVPGVAALTLNGEYAVERGSGEGVDYAANAWYAQADYAFGNVPLTPIVGYRYASFSGDDNLTDNRQKAWDPLSKGFVDWGTWLVGDVVGNYLLFNSNENVQQFSLKTHLSETLTLGTIHYQFWLDEKNYMGAPVSDRRFADESVVFLDWTPTPSFYTSLSYNWVKPMAAAKQVFGDDRNFSALELYFTYRY</sequence>
<dbReference type="AlphaFoldDB" id="A0A1S2UI50"/>
<name>A0A1S2UI50_9PSED</name>
<keyword evidence="5" id="KW-1185">Reference proteome</keyword>
<dbReference type="EMBL" id="FNTS01000002">
    <property type="protein sequence ID" value="SEE55695.1"/>
    <property type="molecule type" value="Genomic_DNA"/>
</dbReference>
<keyword evidence="1" id="KW-0732">Signal</keyword>
<reference evidence="2 4" key="1">
    <citation type="submission" date="2016-08" db="EMBL/GenBank/DDBJ databases">
        <title>Draft genome sequence of Pseudomonas costantinii LMG 22119, type strain isolated from cultivated mushroom (Agaricus bisporus) sporophores.</title>
        <authorList>
            <person name="Tambong J.T."/>
        </authorList>
    </citation>
    <scope>NUCLEOTIDE SEQUENCE [LARGE SCALE GENOMIC DNA]</scope>
    <source>
        <strain evidence="2 4">LMG 22119</strain>
    </source>
</reference>
<organism evidence="2 4">
    <name type="scientific">Pseudomonas costantinii</name>
    <dbReference type="NCBI Taxonomy" id="168469"/>
    <lineage>
        <taxon>Bacteria</taxon>
        <taxon>Pseudomonadati</taxon>
        <taxon>Pseudomonadota</taxon>
        <taxon>Gammaproteobacteria</taxon>
        <taxon>Pseudomonadales</taxon>
        <taxon>Pseudomonadaceae</taxon>
        <taxon>Pseudomonas</taxon>
    </lineage>
</organism>
<dbReference type="RefSeq" id="WP_071486805.1">
    <property type="nucleotide sequence ID" value="NZ_FNTS01000002.1"/>
</dbReference>
<dbReference type="Proteomes" id="UP000182179">
    <property type="component" value="Unassembled WGS sequence"/>
</dbReference>
<evidence type="ECO:0000313" key="2">
    <source>
        <dbReference type="EMBL" id="OIN45899.1"/>
    </source>
</evidence>
<comment type="caution">
    <text evidence="2">The sequence shown here is derived from an EMBL/GenBank/DDBJ whole genome shotgun (WGS) entry which is preliminary data.</text>
</comment>
<evidence type="ECO:0000313" key="4">
    <source>
        <dbReference type="Proteomes" id="UP000181661"/>
    </source>
</evidence>
<protein>
    <recommendedName>
        <fullName evidence="6">Alginate export domain-containing protein</fullName>
    </recommendedName>
</protein>
<gene>
    <name evidence="2" type="ORF">BFL40_27040</name>
    <name evidence="3" type="ORF">SAMN04515675_6223</name>
</gene>
<evidence type="ECO:0008006" key="6">
    <source>
        <dbReference type="Google" id="ProtNLM"/>
    </source>
</evidence>
<evidence type="ECO:0000313" key="3">
    <source>
        <dbReference type="EMBL" id="SEE55695.1"/>
    </source>
</evidence>
<accession>A0A1S2UI50</accession>
<feature type="chain" id="PRO_5010309869" description="Alginate export domain-containing protein" evidence="1">
    <location>
        <begin position="26"/>
        <end position="445"/>
    </location>
</feature>
<evidence type="ECO:0000313" key="5">
    <source>
        <dbReference type="Proteomes" id="UP000182179"/>
    </source>
</evidence>